<name>A0A2H0UFI2_9BACT</name>
<organism evidence="8 9">
    <name type="scientific">Candidatus Kaiserbacteria bacterium CG10_big_fil_rev_8_21_14_0_10_45_20</name>
    <dbReference type="NCBI Taxonomy" id="1974607"/>
    <lineage>
        <taxon>Bacteria</taxon>
        <taxon>Candidatus Kaiseribacteriota</taxon>
    </lineage>
</organism>
<dbReference type="PANTHER" id="PTHR11229">
    <property type="entry name" value="50S RIBOSOMAL PROTEIN L3"/>
    <property type="match status" value="1"/>
</dbReference>
<dbReference type="GO" id="GO:0019843">
    <property type="term" value="F:rRNA binding"/>
    <property type="evidence" value="ECO:0007669"/>
    <property type="project" value="UniProtKB-KW"/>
</dbReference>
<dbReference type="InterPro" id="IPR009000">
    <property type="entry name" value="Transl_B-barrel_sf"/>
</dbReference>
<gene>
    <name evidence="8" type="primary">rplC</name>
    <name evidence="8" type="ORF">COU15_01985</name>
</gene>
<protein>
    <recommendedName>
        <fullName evidence="6">50S ribosomal protein L3</fullName>
    </recommendedName>
</protein>
<evidence type="ECO:0000256" key="7">
    <source>
        <dbReference type="SAM" id="MobiDB-lite"/>
    </source>
</evidence>
<accession>A0A2H0UFI2</accession>
<evidence type="ECO:0000256" key="4">
    <source>
        <dbReference type="ARBA" id="ARBA00022980"/>
    </source>
</evidence>
<dbReference type="SUPFAM" id="SSF50447">
    <property type="entry name" value="Translation proteins"/>
    <property type="match status" value="1"/>
</dbReference>
<keyword evidence="5" id="KW-0687">Ribonucleoprotein</keyword>
<evidence type="ECO:0000256" key="6">
    <source>
        <dbReference type="NCBIfam" id="TIGR03625"/>
    </source>
</evidence>
<dbReference type="GO" id="GO:0006412">
    <property type="term" value="P:translation"/>
    <property type="evidence" value="ECO:0007669"/>
    <property type="project" value="UniProtKB-UniRule"/>
</dbReference>
<dbReference type="Proteomes" id="UP000229315">
    <property type="component" value="Unassembled WGS sequence"/>
</dbReference>
<evidence type="ECO:0000256" key="5">
    <source>
        <dbReference type="ARBA" id="ARBA00023274"/>
    </source>
</evidence>
<dbReference type="NCBIfam" id="TIGR03625">
    <property type="entry name" value="L3_bact"/>
    <property type="match status" value="1"/>
</dbReference>
<keyword evidence="4 8" id="KW-0689">Ribosomal protein</keyword>
<feature type="compositionally biased region" description="Basic residues" evidence="7">
    <location>
        <begin position="121"/>
        <end position="130"/>
    </location>
</feature>
<dbReference type="InterPro" id="IPR019927">
    <property type="entry name" value="Ribosomal_uL3_bac/org-type"/>
</dbReference>
<dbReference type="Gene3D" id="2.40.30.10">
    <property type="entry name" value="Translation factors"/>
    <property type="match status" value="2"/>
</dbReference>
<dbReference type="InterPro" id="IPR000597">
    <property type="entry name" value="Ribosomal_uL3"/>
</dbReference>
<reference evidence="9" key="1">
    <citation type="submission" date="2017-09" db="EMBL/GenBank/DDBJ databases">
        <title>Depth-based differentiation of microbial function through sediment-hosted aquifers and enrichment of novel symbionts in the deep terrestrial subsurface.</title>
        <authorList>
            <person name="Probst A.J."/>
            <person name="Ladd B."/>
            <person name="Jarett J.K."/>
            <person name="Geller-Mcgrath D.E."/>
            <person name="Sieber C.M.K."/>
            <person name="Emerson J.B."/>
            <person name="Anantharaman K."/>
            <person name="Thomas B.C."/>
            <person name="Malmstrom R."/>
            <person name="Stieglmeier M."/>
            <person name="Klingl A."/>
            <person name="Woyke T."/>
            <person name="Ryan C.M."/>
            <person name="Banfield J.F."/>
        </authorList>
    </citation>
    <scope>NUCLEOTIDE SEQUENCE [LARGE SCALE GENOMIC DNA]</scope>
</reference>
<evidence type="ECO:0000313" key="9">
    <source>
        <dbReference type="Proteomes" id="UP000229315"/>
    </source>
</evidence>
<keyword evidence="3" id="KW-0694">RNA-binding</keyword>
<dbReference type="GO" id="GO:0003735">
    <property type="term" value="F:structural constituent of ribosome"/>
    <property type="evidence" value="ECO:0007669"/>
    <property type="project" value="UniProtKB-UniRule"/>
</dbReference>
<comment type="similarity">
    <text evidence="1">Belongs to the universal ribosomal protein uL3 family.</text>
</comment>
<evidence type="ECO:0000313" key="8">
    <source>
        <dbReference type="EMBL" id="PIR85157.1"/>
    </source>
</evidence>
<evidence type="ECO:0000256" key="1">
    <source>
        <dbReference type="ARBA" id="ARBA00006540"/>
    </source>
</evidence>
<dbReference type="GO" id="GO:0022625">
    <property type="term" value="C:cytosolic large ribosomal subunit"/>
    <property type="evidence" value="ECO:0007669"/>
    <property type="project" value="TreeGrafter"/>
</dbReference>
<feature type="compositionally biased region" description="Gly residues" evidence="7">
    <location>
        <begin position="139"/>
        <end position="148"/>
    </location>
</feature>
<dbReference type="PANTHER" id="PTHR11229:SF16">
    <property type="entry name" value="LARGE RIBOSOMAL SUBUNIT PROTEIN UL3C"/>
    <property type="match status" value="1"/>
</dbReference>
<dbReference type="AlphaFoldDB" id="A0A2H0UFI2"/>
<comment type="caution">
    <text evidence="8">The sequence shown here is derived from an EMBL/GenBank/DDBJ whole genome shotgun (WGS) entry which is preliminary data.</text>
</comment>
<sequence>MKFIIGTKKGMTQVFDAEGRVHPVTVLSVGKVAVTQVKTPDVDGYASVQVGFGEKAEKNIAKAQRPKGNFARYKEFIVSEIASFSVGDVIEPSVFSEGDMVSATALSKGKGFQGVVKRHGFHGGRRTHGQKHSEREPGSIGGGPGRAGGRVVKGMRMGGRMGGDRVYVKNLPIVRVDSDAGEIYVRGAVPGRRGAYVEVCEIPPNKEKKTK</sequence>
<dbReference type="EMBL" id="PFBH01000014">
    <property type="protein sequence ID" value="PIR85157.1"/>
    <property type="molecule type" value="Genomic_DNA"/>
</dbReference>
<feature type="region of interest" description="Disordered" evidence="7">
    <location>
        <begin position="121"/>
        <end position="150"/>
    </location>
</feature>
<evidence type="ECO:0000256" key="2">
    <source>
        <dbReference type="ARBA" id="ARBA00022730"/>
    </source>
</evidence>
<proteinExistence type="inferred from homology"/>
<evidence type="ECO:0000256" key="3">
    <source>
        <dbReference type="ARBA" id="ARBA00022884"/>
    </source>
</evidence>
<dbReference type="Pfam" id="PF00297">
    <property type="entry name" value="Ribosomal_L3"/>
    <property type="match status" value="1"/>
</dbReference>
<keyword evidence="2" id="KW-0699">rRNA-binding</keyword>